<dbReference type="AlphaFoldDB" id="A0A9D4QK38"/>
<evidence type="ECO:0000313" key="2">
    <source>
        <dbReference type="Proteomes" id="UP000828390"/>
    </source>
</evidence>
<organism evidence="1 2">
    <name type="scientific">Dreissena polymorpha</name>
    <name type="common">Zebra mussel</name>
    <name type="synonym">Mytilus polymorpha</name>
    <dbReference type="NCBI Taxonomy" id="45954"/>
    <lineage>
        <taxon>Eukaryota</taxon>
        <taxon>Metazoa</taxon>
        <taxon>Spiralia</taxon>
        <taxon>Lophotrochozoa</taxon>
        <taxon>Mollusca</taxon>
        <taxon>Bivalvia</taxon>
        <taxon>Autobranchia</taxon>
        <taxon>Heteroconchia</taxon>
        <taxon>Euheterodonta</taxon>
        <taxon>Imparidentia</taxon>
        <taxon>Neoheterodontei</taxon>
        <taxon>Myida</taxon>
        <taxon>Dreissenoidea</taxon>
        <taxon>Dreissenidae</taxon>
        <taxon>Dreissena</taxon>
    </lineage>
</organism>
<proteinExistence type="predicted"/>
<dbReference type="EMBL" id="JAIWYP010000004">
    <property type="protein sequence ID" value="KAH3834373.1"/>
    <property type="molecule type" value="Genomic_DNA"/>
</dbReference>
<protein>
    <submittedName>
        <fullName evidence="1">Uncharacterized protein</fullName>
    </submittedName>
</protein>
<accession>A0A9D4QK38</accession>
<comment type="caution">
    <text evidence="1">The sequence shown here is derived from an EMBL/GenBank/DDBJ whole genome shotgun (WGS) entry which is preliminary data.</text>
</comment>
<sequence length="59" mass="6945">MLPRCLYDYGASTTLFLRLYTDCCWPRSRYACFEHVQNKRGESVELSDHEDSTAIILRL</sequence>
<name>A0A9D4QK38_DREPO</name>
<reference evidence="1" key="1">
    <citation type="journal article" date="2019" name="bioRxiv">
        <title>The Genome of the Zebra Mussel, Dreissena polymorpha: A Resource for Invasive Species Research.</title>
        <authorList>
            <person name="McCartney M.A."/>
            <person name="Auch B."/>
            <person name="Kono T."/>
            <person name="Mallez S."/>
            <person name="Zhang Y."/>
            <person name="Obille A."/>
            <person name="Becker A."/>
            <person name="Abrahante J.E."/>
            <person name="Garbe J."/>
            <person name="Badalamenti J.P."/>
            <person name="Herman A."/>
            <person name="Mangelson H."/>
            <person name="Liachko I."/>
            <person name="Sullivan S."/>
            <person name="Sone E.D."/>
            <person name="Koren S."/>
            <person name="Silverstein K.A.T."/>
            <person name="Beckman K.B."/>
            <person name="Gohl D.M."/>
        </authorList>
    </citation>
    <scope>NUCLEOTIDE SEQUENCE</scope>
    <source>
        <strain evidence="1">Duluth1</strain>
        <tissue evidence="1">Whole animal</tissue>
    </source>
</reference>
<gene>
    <name evidence="1" type="ORF">DPMN_107696</name>
</gene>
<dbReference type="Proteomes" id="UP000828390">
    <property type="component" value="Unassembled WGS sequence"/>
</dbReference>
<evidence type="ECO:0000313" key="1">
    <source>
        <dbReference type="EMBL" id="KAH3834373.1"/>
    </source>
</evidence>
<keyword evidence="2" id="KW-1185">Reference proteome</keyword>
<reference evidence="1" key="2">
    <citation type="submission" date="2020-11" db="EMBL/GenBank/DDBJ databases">
        <authorList>
            <person name="McCartney M.A."/>
            <person name="Auch B."/>
            <person name="Kono T."/>
            <person name="Mallez S."/>
            <person name="Becker A."/>
            <person name="Gohl D.M."/>
            <person name="Silverstein K.A.T."/>
            <person name="Koren S."/>
            <person name="Bechman K.B."/>
            <person name="Herman A."/>
            <person name="Abrahante J.E."/>
            <person name="Garbe J."/>
        </authorList>
    </citation>
    <scope>NUCLEOTIDE SEQUENCE</scope>
    <source>
        <strain evidence="1">Duluth1</strain>
        <tissue evidence="1">Whole animal</tissue>
    </source>
</reference>